<name>A0ABQ7AAR5_BRACR</name>
<proteinExistence type="predicted"/>
<protein>
    <submittedName>
        <fullName evidence="2">Uncharacterized protein</fullName>
    </submittedName>
</protein>
<reference evidence="2 3" key="1">
    <citation type="journal article" date="2020" name="BMC Genomics">
        <title>Intraspecific diversification of the crop wild relative Brassica cretica Lam. using demographic model selection.</title>
        <authorList>
            <person name="Kioukis A."/>
            <person name="Michalopoulou V.A."/>
            <person name="Briers L."/>
            <person name="Pirintsos S."/>
            <person name="Studholme D.J."/>
            <person name="Pavlidis P."/>
            <person name="Sarris P.F."/>
        </authorList>
    </citation>
    <scope>NUCLEOTIDE SEQUENCE [LARGE SCALE GENOMIC DNA]</scope>
    <source>
        <strain evidence="3">cv. PFS-1207/04</strain>
    </source>
</reference>
<dbReference type="EMBL" id="QGKV02002055">
    <property type="protein sequence ID" value="KAF3494716.1"/>
    <property type="molecule type" value="Genomic_DNA"/>
</dbReference>
<accession>A0ABQ7AAR5</accession>
<organism evidence="2 3">
    <name type="scientific">Brassica cretica</name>
    <name type="common">Mustard</name>
    <dbReference type="NCBI Taxonomy" id="69181"/>
    <lineage>
        <taxon>Eukaryota</taxon>
        <taxon>Viridiplantae</taxon>
        <taxon>Streptophyta</taxon>
        <taxon>Embryophyta</taxon>
        <taxon>Tracheophyta</taxon>
        <taxon>Spermatophyta</taxon>
        <taxon>Magnoliopsida</taxon>
        <taxon>eudicotyledons</taxon>
        <taxon>Gunneridae</taxon>
        <taxon>Pentapetalae</taxon>
        <taxon>rosids</taxon>
        <taxon>malvids</taxon>
        <taxon>Brassicales</taxon>
        <taxon>Brassicaceae</taxon>
        <taxon>Brassiceae</taxon>
        <taxon>Brassica</taxon>
    </lineage>
</organism>
<feature type="region of interest" description="Disordered" evidence="1">
    <location>
        <begin position="1"/>
        <end position="22"/>
    </location>
</feature>
<evidence type="ECO:0000313" key="2">
    <source>
        <dbReference type="EMBL" id="KAF3494716.1"/>
    </source>
</evidence>
<evidence type="ECO:0000313" key="3">
    <source>
        <dbReference type="Proteomes" id="UP000266723"/>
    </source>
</evidence>
<dbReference type="Proteomes" id="UP000266723">
    <property type="component" value="Unassembled WGS sequence"/>
</dbReference>
<evidence type="ECO:0000256" key="1">
    <source>
        <dbReference type="SAM" id="MobiDB-lite"/>
    </source>
</evidence>
<keyword evidence="3" id="KW-1185">Reference proteome</keyword>
<feature type="compositionally biased region" description="Basic and acidic residues" evidence="1">
    <location>
        <begin position="1"/>
        <end position="11"/>
    </location>
</feature>
<gene>
    <name evidence="2" type="ORF">DY000_02053021</name>
</gene>
<comment type="caution">
    <text evidence="2">The sequence shown here is derived from an EMBL/GenBank/DDBJ whole genome shotgun (WGS) entry which is preliminary data.</text>
</comment>
<sequence length="191" mass="21649">MEEAWEKDCLRRSHNVPPPKDMKLGITQRIALLRTKVVKHRHDDQRSYRHPSQYSPLITPWWIEADDPPLITLTMEFLAHFSKCEYRGIHPQHPRSLESHTPSPRPLKERLEFLTEQASNEGRTSSRDRRSALARIAEPDVCGNPLHRGSLLFESTCLSCLGGVLIPTVALSSVPSPYGLKLSGSARLPML</sequence>